<keyword evidence="4" id="KW-1185">Reference proteome</keyword>
<dbReference type="InterPro" id="IPR036634">
    <property type="entry name" value="PRD_sf"/>
</dbReference>
<comment type="caution">
    <text evidence="3">The sequence shown here is derived from an EMBL/GenBank/DDBJ whole genome shotgun (WGS) entry which is preliminary data.</text>
</comment>
<dbReference type="RefSeq" id="WP_244194421.1">
    <property type="nucleotide sequence ID" value="NZ_CALYRD010000001.1"/>
</dbReference>
<dbReference type="PANTHER" id="PTHR30185:SF9">
    <property type="entry name" value="MANNITOL-SPECIFIC PHOSPHOTRANSFERASE ENZYME IIA COMPONENT"/>
    <property type="match status" value="1"/>
</dbReference>
<sequence length="428" mass="49820">MRELMDAFHISKRTVYYDVDKINGWLKTNHLPPIEYVRRSGFLLPEATRKQLPVTARTIHHSQYNPSRMERKAWLGIHLIQRTEPLFLHDMEELLKVSRGTAHAELKGLQQQLSAVRLRIVYHRKQGYIVEGKEQDQRTALSLFLYDLLSLVSWKDFVPQIQGLIHANLYRNQLPILQAEQLSSVYRIIASGERTIGMELTDETVLQLAARLLLFTNRLVQGKKVTMDEDEKDALKKTPQFKAALQISRELGPLFGTEFPEDEICYMTVHLLAAKVNKLEEESHDLITNRLREATSRMIESFEQRGCIHFTDRTALENQLFLHVKSAYYRIKYDLQIENPLTDTVMEKYREVFELTRQSVFPLEELLGKPLDNREVAYLAMHFGGWLRKEQVKPAPSRTAVIVCVHGVSASRILRLELKRLFPAIEFR</sequence>
<dbReference type="Proteomes" id="UP001209276">
    <property type="component" value="Unassembled WGS sequence"/>
</dbReference>
<dbReference type="InterPro" id="IPR011608">
    <property type="entry name" value="PRD"/>
</dbReference>
<keyword evidence="1" id="KW-0677">Repeat</keyword>
<dbReference type="PROSITE" id="PS51372">
    <property type="entry name" value="PRD_2"/>
    <property type="match status" value="2"/>
</dbReference>
<feature type="domain" description="PRD" evidence="2">
    <location>
        <begin position="176"/>
        <end position="281"/>
    </location>
</feature>
<organism evidence="3 4">
    <name type="scientific">Paenibacillus thiaminolyticus</name>
    <name type="common">Bacillus thiaminolyticus</name>
    <dbReference type="NCBI Taxonomy" id="49283"/>
    <lineage>
        <taxon>Bacteria</taxon>
        <taxon>Bacillati</taxon>
        <taxon>Bacillota</taxon>
        <taxon>Bacilli</taxon>
        <taxon>Bacillales</taxon>
        <taxon>Paenibacillaceae</taxon>
        <taxon>Paenibacillus</taxon>
    </lineage>
</organism>
<evidence type="ECO:0000259" key="2">
    <source>
        <dbReference type="PROSITE" id="PS51372"/>
    </source>
</evidence>
<dbReference type="SUPFAM" id="SSF63520">
    <property type="entry name" value="PTS-regulatory domain, PRD"/>
    <property type="match status" value="2"/>
</dbReference>
<accession>A0ABT4FT21</accession>
<proteinExistence type="predicted"/>
<dbReference type="PANTHER" id="PTHR30185">
    <property type="entry name" value="CRYPTIC BETA-GLUCOSIDE BGL OPERON ANTITERMINATOR"/>
    <property type="match status" value="1"/>
</dbReference>
<name>A0ABT4FT21_PANTH</name>
<reference evidence="3 4" key="1">
    <citation type="submission" date="2022-05" db="EMBL/GenBank/DDBJ databases">
        <title>Genome Sequencing of Bee-Associated Microbes.</title>
        <authorList>
            <person name="Dunlap C."/>
        </authorList>
    </citation>
    <scope>NUCLEOTIDE SEQUENCE [LARGE SCALE GENOMIC DNA]</scope>
    <source>
        <strain evidence="3 4">NRRL B-14613</strain>
    </source>
</reference>
<dbReference type="EMBL" id="JAMDMM010000019">
    <property type="protein sequence ID" value="MCY9607312.1"/>
    <property type="molecule type" value="Genomic_DNA"/>
</dbReference>
<feature type="domain" description="PRD" evidence="2">
    <location>
        <begin position="286"/>
        <end position="393"/>
    </location>
</feature>
<dbReference type="InterPro" id="IPR050661">
    <property type="entry name" value="BglG_antiterminators"/>
</dbReference>
<evidence type="ECO:0000256" key="1">
    <source>
        <dbReference type="ARBA" id="ARBA00022737"/>
    </source>
</evidence>
<dbReference type="Gene3D" id="1.10.1790.10">
    <property type="entry name" value="PRD domain"/>
    <property type="match status" value="2"/>
</dbReference>
<evidence type="ECO:0000313" key="4">
    <source>
        <dbReference type="Proteomes" id="UP001209276"/>
    </source>
</evidence>
<protein>
    <submittedName>
        <fullName evidence="3">Transcription antiterminator</fullName>
    </submittedName>
</protein>
<evidence type="ECO:0000313" key="3">
    <source>
        <dbReference type="EMBL" id="MCY9607312.1"/>
    </source>
</evidence>
<dbReference type="Pfam" id="PF00874">
    <property type="entry name" value="PRD"/>
    <property type="match status" value="2"/>
</dbReference>
<dbReference type="GeneID" id="77000201"/>
<gene>
    <name evidence="3" type="ORF">M5W83_09140</name>
</gene>